<accession>A0ABZ2YMM6</accession>
<name>A0ABZ2YMM6_9BACT</name>
<proteinExistence type="predicted"/>
<keyword evidence="2" id="KW-1185">Reference proteome</keyword>
<reference evidence="2" key="1">
    <citation type="submission" date="2024-03" db="EMBL/GenBank/DDBJ databases">
        <title>Chitinophaga horti sp. nov., isolated from garden soil.</title>
        <authorList>
            <person name="Lee D.S."/>
            <person name="Han D.M."/>
            <person name="Baek J.H."/>
            <person name="Choi D.G."/>
            <person name="Jeon J.H."/>
            <person name="Jeon C.O."/>
        </authorList>
    </citation>
    <scope>NUCLEOTIDE SEQUENCE [LARGE SCALE GENOMIC DNA]</scope>
    <source>
        <strain evidence="2">GPA1</strain>
    </source>
</reference>
<dbReference type="EMBL" id="CP149822">
    <property type="protein sequence ID" value="WZN40679.1"/>
    <property type="molecule type" value="Genomic_DNA"/>
</dbReference>
<organism evidence="1 2">
    <name type="scientific">Chitinophaga pollutisoli</name>
    <dbReference type="NCBI Taxonomy" id="3133966"/>
    <lineage>
        <taxon>Bacteria</taxon>
        <taxon>Pseudomonadati</taxon>
        <taxon>Bacteroidota</taxon>
        <taxon>Chitinophagia</taxon>
        <taxon>Chitinophagales</taxon>
        <taxon>Chitinophagaceae</taxon>
        <taxon>Chitinophaga</taxon>
    </lineage>
</organism>
<dbReference type="Proteomes" id="UP001485459">
    <property type="component" value="Chromosome"/>
</dbReference>
<sequence length="104" mass="11989">MKMLAPVLQYLVDFIRIVENGSTDFREWKGAVCPKVEQSTGRAIQQSAYLLGLYPASSGWWSPALFSKHSAQRLHQFLLELLEISERYQLISVYRPAAARWLFL</sequence>
<evidence type="ECO:0000313" key="1">
    <source>
        <dbReference type="EMBL" id="WZN40679.1"/>
    </source>
</evidence>
<protein>
    <submittedName>
        <fullName evidence="1">Uncharacterized protein</fullName>
    </submittedName>
</protein>
<evidence type="ECO:0000313" key="2">
    <source>
        <dbReference type="Proteomes" id="UP001485459"/>
    </source>
</evidence>
<gene>
    <name evidence="1" type="ORF">WJU16_22205</name>
</gene>